<evidence type="ECO:0000313" key="5">
    <source>
        <dbReference type="Proteomes" id="UP000469185"/>
    </source>
</evidence>
<keyword evidence="5" id="KW-1185">Reference proteome</keyword>
<dbReference type="SUPFAM" id="SSF51735">
    <property type="entry name" value="NAD(P)-binding Rossmann-fold domains"/>
    <property type="match status" value="1"/>
</dbReference>
<comment type="similarity">
    <text evidence="1">Belongs to the NAD(P)-dependent epimerase/dehydratase family. SDR39U1 subfamily.</text>
</comment>
<feature type="domain" description="DUF1731" evidence="3">
    <location>
        <begin position="249"/>
        <end position="294"/>
    </location>
</feature>
<evidence type="ECO:0000313" key="4">
    <source>
        <dbReference type="EMBL" id="NED96651.1"/>
    </source>
</evidence>
<evidence type="ECO:0000256" key="1">
    <source>
        <dbReference type="ARBA" id="ARBA00009353"/>
    </source>
</evidence>
<dbReference type="Pfam" id="PF01370">
    <property type="entry name" value="Epimerase"/>
    <property type="match status" value="1"/>
</dbReference>
<evidence type="ECO:0000259" key="2">
    <source>
        <dbReference type="Pfam" id="PF01370"/>
    </source>
</evidence>
<dbReference type="RefSeq" id="WP_163819423.1">
    <property type="nucleotide sequence ID" value="NZ_JAAGOB010000007.1"/>
</dbReference>
<organism evidence="4 5">
    <name type="scientific">Phytoactinopolyspora alkaliphila</name>
    <dbReference type="NCBI Taxonomy" id="1783498"/>
    <lineage>
        <taxon>Bacteria</taxon>
        <taxon>Bacillati</taxon>
        <taxon>Actinomycetota</taxon>
        <taxon>Actinomycetes</taxon>
        <taxon>Jiangellales</taxon>
        <taxon>Jiangellaceae</taxon>
        <taxon>Phytoactinopolyspora</taxon>
    </lineage>
</organism>
<dbReference type="InterPro" id="IPR013549">
    <property type="entry name" value="DUF1731"/>
</dbReference>
<feature type="domain" description="NAD-dependent epimerase/dehydratase" evidence="2">
    <location>
        <begin position="4"/>
        <end position="221"/>
    </location>
</feature>
<protein>
    <submittedName>
        <fullName evidence="4">TIGR01777 family protein</fullName>
    </submittedName>
</protein>
<evidence type="ECO:0000259" key="3">
    <source>
        <dbReference type="Pfam" id="PF08338"/>
    </source>
</evidence>
<dbReference type="EMBL" id="JAAGOB010000007">
    <property type="protein sequence ID" value="NED96651.1"/>
    <property type="molecule type" value="Genomic_DNA"/>
</dbReference>
<accession>A0A6N9YNK4</accession>
<dbReference type="Pfam" id="PF08338">
    <property type="entry name" value="DUF1731"/>
    <property type="match status" value="1"/>
</dbReference>
<gene>
    <name evidence="4" type="ORF">G1H11_15180</name>
</gene>
<reference evidence="4 5" key="1">
    <citation type="submission" date="2020-02" db="EMBL/GenBank/DDBJ databases">
        <authorList>
            <person name="Li X.-J."/>
            <person name="Feng X.-M."/>
        </authorList>
    </citation>
    <scope>NUCLEOTIDE SEQUENCE [LARGE SCALE GENOMIC DNA]</scope>
    <source>
        <strain evidence="4 5">CGMCC 4.7225</strain>
    </source>
</reference>
<dbReference type="NCBIfam" id="TIGR01777">
    <property type="entry name" value="yfcH"/>
    <property type="match status" value="1"/>
</dbReference>
<dbReference type="InterPro" id="IPR010099">
    <property type="entry name" value="SDR39U1"/>
</dbReference>
<dbReference type="InterPro" id="IPR036291">
    <property type="entry name" value="NAD(P)-bd_dom_sf"/>
</dbReference>
<dbReference type="PANTHER" id="PTHR11092:SF0">
    <property type="entry name" value="EPIMERASE FAMILY PROTEIN SDR39U1"/>
    <property type="match status" value="1"/>
</dbReference>
<name>A0A6N9YNK4_9ACTN</name>
<proteinExistence type="inferred from homology"/>
<dbReference type="Gene3D" id="3.40.50.720">
    <property type="entry name" value="NAD(P)-binding Rossmann-like Domain"/>
    <property type="match status" value="1"/>
</dbReference>
<dbReference type="Proteomes" id="UP000469185">
    <property type="component" value="Unassembled WGS sequence"/>
</dbReference>
<dbReference type="InterPro" id="IPR001509">
    <property type="entry name" value="Epimerase_deHydtase"/>
</dbReference>
<dbReference type="PANTHER" id="PTHR11092">
    <property type="entry name" value="SUGAR NUCLEOTIDE EPIMERASE RELATED"/>
    <property type="match status" value="1"/>
</dbReference>
<comment type="caution">
    <text evidence="4">The sequence shown here is derived from an EMBL/GenBank/DDBJ whole genome shotgun (WGS) entry which is preliminary data.</text>
</comment>
<sequence length="298" mass="31463">MRVAISGSSGLIGTALSESLEADGHEVLRLVRRPTAGAGEIPWNPSVGDVDPALLEGLDAVVNLSGAGIGDHRWTKAYKETLRNSRIRTTAILANALARLDDPPRVFLSASGVNYYGMDRGAEVLTEDSEPGQGFLPQLCQDWEAATDTAKAAGIAVCHTRFGLALDRRGGSLGQMLPVFRAGLGGPLAGGHQYWSFISMPDVVAALRFLIEQPGSVGIYNLTSPEPVTNGEFTRVLAHQLRRPAILPVPTVALRVALGEIAATIAGSLRMVPTRLVAAGFEFRHPTARSAIAAALEA</sequence>
<dbReference type="AlphaFoldDB" id="A0A6N9YNK4"/>